<sequence length="341" mass="40241">MDMSARNQYLKVLQRKYFMAESRKEKSAILDEYCGNTSQNRKYVIRKIRSPICLRVKRRGGKPVVYNGYVKVALAKLWDIFDEPCGQRLAPLLKTEVDKLRQLEEIFVTNEVAEKLKRISPRTIDRALKHQKQVLHLNRKYRRKRNPLIYQRIPVKAGGWDRSLPGQVQIDLVEHCGQSASGLYGNTVSCADVAFGWWEGEVVLGSRKERTRDALDRARKRMPFKWIHLHPDNDSSFINWHLVEYCEAEGIEFSRSRPYKKNDNSFVEQKNSTHVRAVIGHLRYDTEKELDLINSLYRNELRLYKNFFQPVMKLKEKIRDKGKVHRKYDAPLTPYQRIMES</sequence>
<dbReference type="AlphaFoldDB" id="X1TM22"/>
<dbReference type="InterPro" id="IPR001584">
    <property type="entry name" value="Integrase_cat-core"/>
</dbReference>
<evidence type="ECO:0000313" key="2">
    <source>
        <dbReference type="EMBL" id="GAI81074.1"/>
    </source>
</evidence>
<name>X1TM22_9ZZZZ</name>
<dbReference type="EMBL" id="BARW01008155">
    <property type="protein sequence ID" value="GAI81074.1"/>
    <property type="molecule type" value="Genomic_DNA"/>
</dbReference>
<dbReference type="InterPro" id="IPR012337">
    <property type="entry name" value="RNaseH-like_sf"/>
</dbReference>
<gene>
    <name evidence="2" type="ORF">S12H4_16809</name>
</gene>
<reference evidence="2" key="1">
    <citation type="journal article" date="2014" name="Front. Microbiol.">
        <title>High frequency of phylogenetically diverse reductive dehalogenase-homologous genes in deep subseafloor sedimentary metagenomes.</title>
        <authorList>
            <person name="Kawai M."/>
            <person name="Futagami T."/>
            <person name="Toyoda A."/>
            <person name="Takaki Y."/>
            <person name="Nishi S."/>
            <person name="Hori S."/>
            <person name="Arai W."/>
            <person name="Tsubouchi T."/>
            <person name="Morono Y."/>
            <person name="Uchiyama I."/>
            <person name="Ito T."/>
            <person name="Fujiyama A."/>
            <person name="Inagaki F."/>
            <person name="Takami H."/>
        </authorList>
    </citation>
    <scope>NUCLEOTIDE SEQUENCE</scope>
    <source>
        <strain evidence="2">Expedition CK06-06</strain>
    </source>
</reference>
<dbReference type="InterPro" id="IPR036397">
    <property type="entry name" value="RNaseH_sf"/>
</dbReference>
<comment type="caution">
    <text evidence="2">The sequence shown here is derived from an EMBL/GenBank/DDBJ whole genome shotgun (WGS) entry which is preliminary data.</text>
</comment>
<organism evidence="2">
    <name type="scientific">marine sediment metagenome</name>
    <dbReference type="NCBI Taxonomy" id="412755"/>
    <lineage>
        <taxon>unclassified sequences</taxon>
        <taxon>metagenomes</taxon>
        <taxon>ecological metagenomes</taxon>
    </lineage>
</organism>
<proteinExistence type="predicted"/>
<dbReference type="SUPFAM" id="SSF53098">
    <property type="entry name" value="Ribonuclease H-like"/>
    <property type="match status" value="1"/>
</dbReference>
<accession>X1TM22</accession>
<feature type="domain" description="Integrase catalytic" evidence="1">
    <location>
        <begin position="161"/>
        <end position="341"/>
    </location>
</feature>
<dbReference type="PROSITE" id="PS50994">
    <property type="entry name" value="INTEGRASE"/>
    <property type="match status" value="1"/>
</dbReference>
<protein>
    <recommendedName>
        <fullName evidence="1">Integrase catalytic domain-containing protein</fullName>
    </recommendedName>
</protein>
<dbReference type="GO" id="GO:0015074">
    <property type="term" value="P:DNA integration"/>
    <property type="evidence" value="ECO:0007669"/>
    <property type="project" value="InterPro"/>
</dbReference>
<dbReference type="GO" id="GO:0003676">
    <property type="term" value="F:nucleic acid binding"/>
    <property type="evidence" value="ECO:0007669"/>
    <property type="project" value="InterPro"/>
</dbReference>
<dbReference type="Gene3D" id="3.30.420.10">
    <property type="entry name" value="Ribonuclease H-like superfamily/Ribonuclease H"/>
    <property type="match status" value="1"/>
</dbReference>
<feature type="non-terminal residue" evidence="2">
    <location>
        <position position="341"/>
    </location>
</feature>
<evidence type="ECO:0000259" key="1">
    <source>
        <dbReference type="PROSITE" id="PS50994"/>
    </source>
</evidence>